<dbReference type="EMBL" id="JWTA01000008">
    <property type="protein sequence ID" value="KIC62695.1"/>
    <property type="molecule type" value="Genomic_DNA"/>
</dbReference>
<dbReference type="Proteomes" id="UP000031167">
    <property type="component" value="Unassembled WGS sequence"/>
</dbReference>
<reference evidence="1 2" key="1">
    <citation type="submission" date="2014-12" db="EMBL/GenBank/DDBJ databases">
        <title>Genome sequencing of Chryseobacterium taiwanense TPW19.</title>
        <authorList>
            <person name="Tan P.W."/>
            <person name="Chan K.-G."/>
        </authorList>
    </citation>
    <scope>NUCLEOTIDE SEQUENCE [LARGE SCALE GENOMIC DNA]</scope>
    <source>
        <strain evidence="1 2">TPW19</strain>
    </source>
</reference>
<proteinExistence type="predicted"/>
<evidence type="ECO:0000313" key="1">
    <source>
        <dbReference type="EMBL" id="KIC62695.1"/>
    </source>
</evidence>
<sequence>MDTHKIMNTLKQECFQKITNNGDLFPEGASIYAKEIDDNIFLVLVMAQNADIETIKAFIAQFDSLGSIGKKEPIKMMFYLSVKDKDDLHYFEKFIHISEKTPLNYDRK</sequence>
<name>A0A0B4DE92_9FLAO</name>
<gene>
    <name evidence="1" type="ORF">RM51_10895</name>
</gene>
<comment type="caution">
    <text evidence="1">The sequence shown here is derived from an EMBL/GenBank/DDBJ whole genome shotgun (WGS) entry which is preliminary data.</text>
</comment>
<accession>A0A0B4DE92</accession>
<dbReference type="STRING" id="363331.RM51_10895"/>
<protein>
    <submittedName>
        <fullName evidence="1">Uncharacterized protein</fullName>
    </submittedName>
</protein>
<keyword evidence="2" id="KW-1185">Reference proteome</keyword>
<organism evidence="1 2">
    <name type="scientific">Chryseobacterium taiwanense</name>
    <dbReference type="NCBI Taxonomy" id="363331"/>
    <lineage>
        <taxon>Bacteria</taxon>
        <taxon>Pseudomonadati</taxon>
        <taxon>Bacteroidota</taxon>
        <taxon>Flavobacteriia</taxon>
        <taxon>Flavobacteriales</taxon>
        <taxon>Weeksellaceae</taxon>
        <taxon>Chryseobacterium group</taxon>
        <taxon>Chryseobacterium</taxon>
    </lineage>
</organism>
<dbReference type="AlphaFoldDB" id="A0A0B4DE92"/>
<evidence type="ECO:0000313" key="2">
    <source>
        <dbReference type="Proteomes" id="UP000031167"/>
    </source>
</evidence>